<organism evidence="3 4">
    <name type="scientific">Epilithonimonas arachidiradicis</name>
    <dbReference type="NCBI Taxonomy" id="1617282"/>
    <lineage>
        <taxon>Bacteria</taxon>
        <taxon>Pseudomonadati</taxon>
        <taxon>Bacteroidota</taxon>
        <taxon>Flavobacteriia</taxon>
        <taxon>Flavobacteriales</taxon>
        <taxon>Weeksellaceae</taxon>
        <taxon>Chryseobacterium group</taxon>
        <taxon>Epilithonimonas</taxon>
    </lineage>
</organism>
<dbReference type="Pfam" id="PF13673">
    <property type="entry name" value="Acetyltransf_10"/>
    <property type="match status" value="1"/>
</dbReference>
<evidence type="ECO:0000313" key="5">
    <source>
        <dbReference type="Proteomes" id="UP000658202"/>
    </source>
</evidence>
<protein>
    <recommendedName>
        <fullName evidence="1">N-acetyltransferase domain-containing protein</fullName>
    </recommendedName>
</protein>
<dbReference type="Gene3D" id="3.40.630.30">
    <property type="match status" value="1"/>
</dbReference>
<sequence length="213" mass="25016">MKNSVSKDIIEKWLTAWCLSRKLPLPIKYKSGFRVDVGFEKQKSRYVFPEMNEDFIQLSKEITEPWIYLKFCGLPEEIQNKVADKWKVQPQGFMMHCGTPMNIPKAELHPAYKFEIENYNSTFVIRILTQNNELASEGRMIIVENIAVYDRIFTEDQHKRKGLATFLMKQLEIIALSKKIYTNFLVATSEGKSLYETLGWELYSYYTSIVIEK</sequence>
<reference evidence="3 4" key="2">
    <citation type="submission" date="2018-09" db="EMBL/GenBank/DDBJ databases">
        <title>Genomic Encyclopedia of Archaeal and Bacterial Type Strains, Phase II (KMG-II): from individual species to whole genera.</title>
        <authorList>
            <person name="Goeker M."/>
        </authorList>
    </citation>
    <scope>NUCLEOTIDE SEQUENCE [LARGE SCALE GENOMIC DNA]</scope>
    <source>
        <strain evidence="3 4">DSM 27620</strain>
    </source>
</reference>
<comment type="caution">
    <text evidence="3">The sequence shown here is derived from an EMBL/GenBank/DDBJ whole genome shotgun (WGS) entry which is preliminary data.</text>
</comment>
<feature type="domain" description="N-acetyltransferase" evidence="1">
    <location>
        <begin position="125"/>
        <end position="201"/>
    </location>
</feature>
<dbReference type="RefSeq" id="WP_120214677.1">
    <property type="nucleotide sequence ID" value="NZ_BMCW01000001.1"/>
</dbReference>
<evidence type="ECO:0000313" key="3">
    <source>
        <dbReference type="EMBL" id="RKE79766.1"/>
    </source>
</evidence>
<gene>
    <name evidence="3" type="ORF">BXY58_3139</name>
    <name evidence="2" type="ORF">GCM10007332_12000</name>
</gene>
<proteinExistence type="predicted"/>
<evidence type="ECO:0000259" key="1">
    <source>
        <dbReference type="Pfam" id="PF13673"/>
    </source>
</evidence>
<dbReference type="EMBL" id="RAQH01000010">
    <property type="protein sequence ID" value="RKE79766.1"/>
    <property type="molecule type" value="Genomic_DNA"/>
</dbReference>
<reference evidence="2" key="4">
    <citation type="submission" date="2024-05" db="EMBL/GenBank/DDBJ databases">
        <authorList>
            <person name="Sun Q."/>
            <person name="Sedlacek I."/>
        </authorList>
    </citation>
    <scope>NUCLEOTIDE SEQUENCE</scope>
    <source>
        <strain evidence="2">CCM 8490</strain>
    </source>
</reference>
<dbReference type="OrthoDB" id="4966223at2"/>
<name>A0A420CN01_9FLAO</name>
<dbReference type="Proteomes" id="UP000658202">
    <property type="component" value="Unassembled WGS sequence"/>
</dbReference>
<dbReference type="SUPFAM" id="SSF55729">
    <property type="entry name" value="Acyl-CoA N-acyltransferases (Nat)"/>
    <property type="match status" value="1"/>
</dbReference>
<evidence type="ECO:0000313" key="4">
    <source>
        <dbReference type="Proteomes" id="UP000285906"/>
    </source>
</evidence>
<dbReference type="Proteomes" id="UP000285906">
    <property type="component" value="Unassembled WGS sequence"/>
</dbReference>
<keyword evidence="5" id="KW-1185">Reference proteome</keyword>
<evidence type="ECO:0000313" key="2">
    <source>
        <dbReference type="EMBL" id="GGG51946.1"/>
    </source>
</evidence>
<dbReference type="AlphaFoldDB" id="A0A420CN01"/>
<dbReference type="InterPro" id="IPR016181">
    <property type="entry name" value="Acyl_CoA_acyltransferase"/>
</dbReference>
<accession>A0A420CN01</accession>
<dbReference type="InterPro" id="IPR000182">
    <property type="entry name" value="GNAT_dom"/>
</dbReference>
<dbReference type="EMBL" id="BMCW01000001">
    <property type="protein sequence ID" value="GGG51946.1"/>
    <property type="molecule type" value="Genomic_DNA"/>
</dbReference>
<reference evidence="5" key="3">
    <citation type="journal article" date="2019" name="Int. J. Syst. Evol. Microbiol.">
        <title>The Global Catalogue of Microorganisms (GCM) 10K type strain sequencing project: providing services to taxonomists for standard genome sequencing and annotation.</title>
        <authorList>
            <consortium name="The Broad Institute Genomics Platform"/>
            <consortium name="The Broad Institute Genome Sequencing Center for Infectious Disease"/>
            <person name="Wu L."/>
            <person name="Ma J."/>
        </authorList>
    </citation>
    <scope>NUCLEOTIDE SEQUENCE [LARGE SCALE GENOMIC DNA]</scope>
    <source>
        <strain evidence="5">CCM 8490</strain>
    </source>
</reference>
<reference evidence="2" key="1">
    <citation type="journal article" date="2014" name="Int. J. Syst. Evol. Microbiol.">
        <title>Complete genome of a new Firmicutes species belonging to the dominant human colonic microbiota ('Ruminococcus bicirculans') reveals two chromosomes and a selective capacity to utilize plant glucans.</title>
        <authorList>
            <consortium name="NISC Comparative Sequencing Program"/>
            <person name="Wegmann U."/>
            <person name="Louis P."/>
            <person name="Goesmann A."/>
            <person name="Henrissat B."/>
            <person name="Duncan S.H."/>
            <person name="Flint H.J."/>
        </authorList>
    </citation>
    <scope>NUCLEOTIDE SEQUENCE</scope>
    <source>
        <strain evidence="2">CCM 8490</strain>
    </source>
</reference>